<reference evidence="5" key="1">
    <citation type="journal article" date="2020" name="Int. J. Syst. Evol. Microbiol.">
        <title>Alteromonas alba sp. nov., a marine bacterium isolated from the seawater of the West Pacific Ocean.</title>
        <authorList>
            <person name="Sun C."/>
            <person name="Wu Y.-H."/>
            <person name="Xamxidin M."/>
            <person name="Cheng H."/>
            <person name="Xu X.-W."/>
        </authorList>
    </citation>
    <scope>NUCLEOTIDE SEQUENCE [LARGE SCALE GENOMIC DNA]</scope>
    <source>
        <strain evidence="5">190</strain>
    </source>
</reference>
<evidence type="ECO:0000256" key="1">
    <source>
        <dbReference type="PROSITE-ProRule" id="PRU00339"/>
    </source>
</evidence>
<dbReference type="PANTHER" id="PTHR10098">
    <property type="entry name" value="RAPSYN-RELATED"/>
    <property type="match status" value="1"/>
</dbReference>
<dbReference type="OrthoDB" id="9146156at2"/>
<dbReference type="AlphaFoldDB" id="A0A2S9V4A5"/>
<sequence length="1053" mass="116479">MERIRRSLTLGLFLLCLAMVAGQRAVGEEFQFTVSAAANEVIIVEAPDTAFKIALSDTAGSPAYSHYAHTHIAAIKPQSSAQYAVTVEVTNNNEQSVTAPEFAVYTQPANTLWDWLAWFSASYAEPGTTAILTEQIARQSDAETACFATALLARQYLIEENTEQATSLLSPGAHGYTCWQLAALAMSANFAIYHFADASHAGMALLPGQFENALAYASTLINPADWQPTSAPTQQEQVSHMLPANSYLTTQLVATLGFSNLLHGSVVSSQSLMEAGKYSLEQARSQALEQGYTKLLPDIYNGLATYWSLANDNVAAARYLDEAIQSKQQSGDTQGLAEITNNLALVYLWSGRWELAQHTFREATEYLTEEDADITAAVLTANLASSYSYLGDTDTAERYYQRTLSLNQSSVYDDDTSHLYLAIAKIAMAGQRWPAALKALTQAEQKATTLRADRLPLIYALKAQVLAHNKQPAEASELKNTALNSLDTLVKMTERIQALTALADTRIQLGEYPEAAKQIEQLTALIGEHDPQQVTLASLQYQLLKATEPQNESALTATFNKANQHILQLGRELDAYQMGPHWFNKVRELYDAHLDTLLNNPTRANTEQALALLETYQSQLFLRKRQDRQHQHLLKQPELESLWQQRLTLESGLVNATAENDKQHLQQQLDNVKEQWLRLVNSRLSNEAQTNQKPLTLASVQTAIKANQVVLRYLHASEQCYVLAISASRHQVTPVKCPPALPDGLSGAEIIQAYRDARASDFIPQWVTNNPDIGDIMWQADGRFFALPMAQLRLHDNQYVGGRYTLRQTPSLSEYLSPTLRQAAAPMAIGIFDSPAFESKSPTADTGWRNKLPALPWAKREGDQLASLFSNYAVERYSAEQATQQALLSSDLREAPLLHIATHSYFDPEDPAIVGLAVARNPSTTTPDNGFLSQSALLGEPFNNQLVVLSGCETSLGKMMAHDGLQSLAYGVLTAGADSVISTRWKVSDKPTATFMQYFYQGLKQSGSSTQALRHARQQMQRHPRFKHPMHWAGFTLTVVNQNAEFFLLQSPQ</sequence>
<evidence type="ECO:0000259" key="3">
    <source>
        <dbReference type="Pfam" id="PF12770"/>
    </source>
</evidence>
<organism evidence="4 5">
    <name type="scientific">Alteromonas alba</name>
    <dbReference type="NCBI Taxonomy" id="2079529"/>
    <lineage>
        <taxon>Bacteria</taxon>
        <taxon>Pseudomonadati</taxon>
        <taxon>Pseudomonadota</taxon>
        <taxon>Gammaproteobacteria</taxon>
        <taxon>Alteromonadales</taxon>
        <taxon>Alteromonadaceae</taxon>
        <taxon>Alteromonas/Salinimonas group</taxon>
        <taxon>Alteromonas</taxon>
    </lineage>
</organism>
<feature type="repeat" description="TPR" evidence="1">
    <location>
        <begin position="377"/>
        <end position="410"/>
    </location>
</feature>
<keyword evidence="1" id="KW-0802">TPR repeat</keyword>
<feature type="signal peptide" evidence="2">
    <location>
        <begin position="1"/>
        <end position="21"/>
    </location>
</feature>
<keyword evidence="5" id="KW-1185">Reference proteome</keyword>
<proteinExistence type="predicted"/>
<dbReference type="Pfam" id="PF12770">
    <property type="entry name" value="CHAT"/>
    <property type="match status" value="1"/>
</dbReference>
<dbReference type="InterPro" id="IPR024983">
    <property type="entry name" value="CHAT_dom"/>
</dbReference>
<name>A0A2S9V4A5_9ALTE</name>
<evidence type="ECO:0000313" key="5">
    <source>
        <dbReference type="Proteomes" id="UP000238949"/>
    </source>
</evidence>
<dbReference type="PROSITE" id="PS50005">
    <property type="entry name" value="TPR"/>
    <property type="match status" value="1"/>
</dbReference>
<dbReference type="InterPro" id="IPR019734">
    <property type="entry name" value="TPR_rpt"/>
</dbReference>
<feature type="domain" description="CHAT" evidence="3">
    <location>
        <begin position="771"/>
        <end position="1037"/>
    </location>
</feature>
<dbReference type="InterPro" id="IPR011990">
    <property type="entry name" value="TPR-like_helical_dom_sf"/>
</dbReference>
<evidence type="ECO:0000313" key="4">
    <source>
        <dbReference type="EMBL" id="PRO71263.1"/>
    </source>
</evidence>
<accession>A0A2S9V4A5</accession>
<dbReference type="Gene3D" id="1.25.40.10">
    <property type="entry name" value="Tetratricopeptide repeat domain"/>
    <property type="match status" value="1"/>
</dbReference>
<dbReference type="SUPFAM" id="SSF48452">
    <property type="entry name" value="TPR-like"/>
    <property type="match status" value="2"/>
</dbReference>
<evidence type="ECO:0000256" key="2">
    <source>
        <dbReference type="SAM" id="SignalP"/>
    </source>
</evidence>
<dbReference type="RefSeq" id="WP_105936717.1">
    <property type="nucleotide sequence ID" value="NZ_PVNP01000211.1"/>
</dbReference>
<dbReference type="Pfam" id="PF13424">
    <property type="entry name" value="TPR_12"/>
    <property type="match status" value="1"/>
</dbReference>
<dbReference type="EMBL" id="PVNP01000211">
    <property type="protein sequence ID" value="PRO71263.1"/>
    <property type="molecule type" value="Genomic_DNA"/>
</dbReference>
<dbReference type="SMART" id="SM00028">
    <property type="entry name" value="TPR"/>
    <property type="match status" value="5"/>
</dbReference>
<feature type="chain" id="PRO_5015748087" description="CHAT domain-containing protein" evidence="2">
    <location>
        <begin position="22"/>
        <end position="1053"/>
    </location>
</feature>
<keyword evidence="2" id="KW-0732">Signal</keyword>
<dbReference type="Proteomes" id="UP000238949">
    <property type="component" value="Unassembled WGS sequence"/>
</dbReference>
<protein>
    <recommendedName>
        <fullName evidence="3">CHAT domain-containing protein</fullName>
    </recommendedName>
</protein>
<gene>
    <name evidence="4" type="ORF">C6Y40_22970</name>
</gene>
<comment type="caution">
    <text evidence="4">The sequence shown here is derived from an EMBL/GenBank/DDBJ whole genome shotgun (WGS) entry which is preliminary data.</text>
</comment>